<keyword evidence="7 9" id="KW-0030">Aminoacyl-tRNA synthetase</keyword>
<feature type="binding site" evidence="10">
    <location>
        <begin position="301"/>
        <end position="302"/>
    </location>
    <ligand>
        <name>L-histidine</name>
        <dbReference type="ChEBI" id="CHEBI:57595"/>
    </ligand>
</feature>
<dbReference type="NCBIfam" id="TIGR00442">
    <property type="entry name" value="hisS"/>
    <property type="match status" value="1"/>
</dbReference>
<dbReference type="Proteomes" id="UP000321204">
    <property type="component" value="Chromosome"/>
</dbReference>
<keyword evidence="3 9" id="KW-0436">Ligase</keyword>
<dbReference type="RefSeq" id="WP_146787509.1">
    <property type="nucleotide sequence ID" value="NZ_BAABIO010000001.1"/>
</dbReference>
<feature type="binding site" evidence="10">
    <location>
        <position position="147"/>
    </location>
    <ligand>
        <name>L-histidine</name>
        <dbReference type="ChEBI" id="CHEBI:57595"/>
    </ligand>
</feature>
<dbReference type="PANTHER" id="PTHR11476">
    <property type="entry name" value="HISTIDYL-TRNA SYNTHETASE"/>
    <property type="match status" value="1"/>
</dbReference>
<dbReference type="Pfam" id="PF03129">
    <property type="entry name" value="HGTP_anticodon"/>
    <property type="match status" value="1"/>
</dbReference>
<gene>
    <name evidence="9" type="primary">hisS</name>
    <name evidence="12" type="ORF">FSB75_11820</name>
</gene>
<dbReference type="InterPro" id="IPR004516">
    <property type="entry name" value="HisRS/HisZ"/>
</dbReference>
<dbReference type="KEGG" id="fgg:FSB75_11820"/>
<organism evidence="12 13">
    <name type="scientific">Flavisolibacter ginsenosidimutans</name>
    <dbReference type="NCBI Taxonomy" id="661481"/>
    <lineage>
        <taxon>Bacteria</taxon>
        <taxon>Pseudomonadati</taxon>
        <taxon>Bacteroidota</taxon>
        <taxon>Chitinophagia</taxon>
        <taxon>Chitinophagales</taxon>
        <taxon>Chitinophagaceae</taxon>
        <taxon>Flavisolibacter</taxon>
    </lineage>
</organism>
<dbReference type="InterPro" id="IPR004154">
    <property type="entry name" value="Anticodon-bd"/>
</dbReference>
<dbReference type="Pfam" id="PF13393">
    <property type="entry name" value="tRNA-synt_His"/>
    <property type="match status" value="1"/>
</dbReference>
<sequence>MKPSLPQGTRDFGPEVVRKRQYILNTIKAVFELYGFQPLETPAMENLETLMGKYGEEGDKLIFKVLNNGLGDAKNIEKSKAAFENALQGKNDKNLTERALKYDLTIPFARYVAMNHGQLTFPFKRYQIQPVWRADRPQRGRYREFYQCDADVVGSKSLLNEVELTNIYHQAFTQLGIKNYELRINSRKILTGLAERVKAAEKFLEITIALDKFDKIGLKGVEEELRKIGLDEGDVVFITNGFLFISTHPNTNQERLRQLRVLFQKVPIALEGIDEIEYVLNHGNDNKTIVVDTTLARGLNYYTGIIFEAKAPAEVKIGSIGGGGRYDDLTGLFGVPNVPGVGISFGVDRIYDVMEDLKLFPETVEKGTKVLFFNLGDEEAKTTYRLLQEVRSAGVPAEIFHEAQKFDKQFKYAEKKNIPFIIIIGSAEVAEQTAVVKDLRSGQQQKLPFEKLKEFLFI</sequence>
<evidence type="ECO:0000256" key="3">
    <source>
        <dbReference type="ARBA" id="ARBA00022598"/>
    </source>
</evidence>
<dbReference type="HAMAP" id="MF_00127">
    <property type="entry name" value="His_tRNA_synth"/>
    <property type="match status" value="1"/>
</dbReference>
<evidence type="ECO:0000256" key="10">
    <source>
        <dbReference type="PIRSR" id="PIRSR001549-1"/>
    </source>
</evidence>
<dbReference type="OrthoDB" id="9800814at2"/>
<dbReference type="InterPro" id="IPR033656">
    <property type="entry name" value="HisRS_anticodon"/>
</dbReference>
<dbReference type="InterPro" id="IPR015807">
    <property type="entry name" value="His-tRNA-ligase"/>
</dbReference>
<dbReference type="CDD" id="cd00859">
    <property type="entry name" value="HisRS_anticodon"/>
    <property type="match status" value="1"/>
</dbReference>
<dbReference type="InterPro" id="IPR006195">
    <property type="entry name" value="aa-tRNA-synth_II"/>
</dbReference>
<feature type="binding site" evidence="10">
    <location>
        <begin position="103"/>
        <end position="105"/>
    </location>
    <ligand>
        <name>L-histidine</name>
        <dbReference type="ChEBI" id="CHEBI:57595"/>
    </ligand>
</feature>
<keyword evidence="6 9" id="KW-0648">Protein biosynthesis</keyword>
<feature type="binding site" evidence="10">
    <location>
        <position position="297"/>
    </location>
    <ligand>
        <name>L-histidine</name>
        <dbReference type="ChEBI" id="CHEBI:57595"/>
    </ligand>
</feature>
<dbReference type="PANTHER" id="PTHR11476:SF7">
    <property type="entry name" value="HISTIDINE--TRNA LIGASE"/>
    <property type="match status" value="1"/>
</dbReference>
<reference evidence="12 13" key="1">
    <citation type="journal article" date="2015" name="Int. J. Syst. Evol. Microbiol.">
        <title>Flavisolibacter ginsenosidimutans sp. nov., with ginsenoside-converting activity isolated from soil used for cultivating ginseng.</title>
        <authorList>
            <person name="Zhao Y."/>
            <person name="Liu Q."/>
            <person name="Kang M.S."/>
            <person name="Jin F."/>
            <person name="Yu H."/>
            <person name="Im W.T."/>
        </authorList>
    </citation>
    <scope>NUCLEOTIDE SEQUENCE [LARGE SCALE GENOMIC DNA]</scope>
    <source>
        <strain evidence="12 13">Gsoil 636</strain>
    </source>
</reference>
<dbReference type="PIRSF" id="PIRSF001549">
    <property type="entry name" value="His-tRNA_synth"/>
    <property type="match status" value="1"/>
</dbReference>
<proteinExistence type="inferred from homology"/>
<evidence type="ECO:0000256" key="9">
    <source>
        <dbReference type="HAMAP-Rule" id="MF_00127"/>
    </source>
</evidence>
<comment type="subcellular location">
    <subcellularLocation>
        <location evidence="9">Cytoplasm</location>
    </subcellularLocation>
</comment>
<keyword evidence="13" id="KW-1185">Reference proteome</keyword>
<evidence type="ECO:0000256" key="2">
    <source>
        <dbReference type="ARBA" id="ARBA00011738"/>
    </source>
</evidence>
<evidence type="ECO:0000256" key="8">
    <source>
        <dbReference type="ARBA" id="ARBA00047639"/>
    </source>
</evidence>
<evidence type="ECO:0000256" key="7">
    <source>
        <dbReference type="ARBA" id="ARBA00023146"/>
    </source>
</evidence>
<comment type="similarity">
    <text evidence="1 9">Belongs to the class-II aminoacyl-tRNA synthetase family.</text>
</comment>
<dbReference type="GO" id="GO:0005737">
    <property type="term" value="C:cytoplasm"/>
    <property type="evidence" value="ECO:0007669"/>
    <property type="project" value="UniProtKB-SubCell"/>
</dbReference>
<dbReference type="PROSITE" id="PS50862">
    <property type="entry name" value="AA_TRNA_LIGASE_II"/>
    <property type="match status" value="1"/>
</dbReference>
<dbReference type="SUPFAM" id="SSF52954">
    <property type="entry name" value="Class II aaRS ABD-related"/>
    <property type="match status" value="1"/>
</dbReference>
<evidence type="ECO:0000256" key="5">
    <source>
        <dbReference type="ARBA" id="ARBA00022840"/>
    </source>
</evidence>
<evidence type="ECO:0000259" key="11">
    <source>
        <dbReference type="PROSITE" id="PS50862"/>
    </source>
</evidence>
<name>A0A5B8UIP2_9BACT</name>
<feature type="binding site" evidence="10">
    <location>
        <position position="133"/>
    </location>
    <ligand>
        <name>L-histidine</name>
        <dbReference type="ChEBI" id="CHEBI:57595"/>
    </ligand>
</feature>
<keyword evidence="9" id="KW-0963">Cytoplasm</keyword>
<dbReference type="GO" id="GO:0004821">
    <property type="term" value="F:histidine-tRNA ligase activity"/>
    <property type="evidence" value="ECO:0007669"/>
    <property type="project" value="UniProtKB-UniRule"/>
</dbReference>
<dbReference type="SUPFAM" id="SSF55681">
    <property type="entry name" value="Class II aaRS and biotin synthetases"/>
    <property type="match status" value="1"/>
</dbReference>
<dbReference type="Gene3D" id="3.40.50.800">
    <property type="entry name" value="Anticodon-binding domain"/>
    <property type="match status" value="1"/>
</dbReference>
<dbReference type="AlphaFoldDB" id="A0A5B8UIP2"/>
<evidence type="ECO:0000256" key="1">
    <source>
        <dbReference type="ARBA" id="ARBA00008226"/>
    </source>
</evidence>
<dbReference type="GO" id="GO:0005524">
    <property type="term" value="F:ATP binding"/>
    <property type="evidence" value="ECO:0007669"/>
    <property type="project" value="UniProtKB-UniRule"/>
</dbReference>
<dbReference type="EMBL" id="CP042433">
    <property type="protein sequence ID" value="QEC56551.1"/>
    <property type="molecule type" value="Genomic_DNA"/>
</dbReference>
<dbReference type="InterPro" id="IPR041715">
    <property type="entry name" value="HisRS-like_core"/>
</dbReference>
<evidence type="ECO:0000313" key="12">
    <source>
        <dbReference type="EMBL" id="QEC56551.1"/>
    </source>
</evidence>
<feature type="binding site" evidence="10">
    <location>
        <position position="151"/>
    </location>
    <ligand>
        <name>L-histidine</name>
        <dbReference type="ChEBI" id="CHEBI:57595"/>
    </ligand>
</feature>
<accession>A0A5B8UIP2</accession>
<feature type="domain" description="Aminoacyl-transfer RNA synthetases class-II family profile" evidence="11">
    <location>
        <begin position="1"/>
        <end position="396"/>
    </location>
</feature>
<comment type="subunit">
    <text evidence="2 9">Homodimer.</text>
</comment>
<comment type="catalytic activity">
    <reaction evidence="8 9">
        <text>tRNA(His) + L-histidine + ATP = L-histidyl-tRNA(His) + AMP + diphosphate + H(+)</text>
        <dbReference type="Rhea" id="RHEA:17313"/>
        <dbReference type="Rhea" id="RHEA-COMP:9665"/>
        <dbReference type="Rhea" id="RHEA-COMP:9689"/>
        <dbReference type="ChEBI" id="CHEBI:15378"/>
        <dbReference type="ChEBI" id="CHEBI:30616"/>
        <dbReference type="ChEBI" id="CHEBI:33019"/>
        <dbReference type="ChEBI" id="CHEBI:57595"/>
        <dbReference type="ChEBI" id="CHEBI:78442"/>
        <dbReference type="ChEBI" id="CHEBI:78527"/>
        <dbReference type="ChEBI" id="CHEBI:456215"/>
        <dbReference type="EC" id="6.1.1.21"/>
    </reaction>
</comment>
<dbReference type="Gene3D" id="3.30.930.10">
    <property type="entry name" value="Bira Bifunctional Protein, Domain 2"/>
    <property type="match status" value="1"/>
</dbReference>
<evidence type="ECO:0000313" key="13">
    <source>
        <dbReference type="Proteomes" id="UP000321204"/>
    </source>
</evidence>
<keyword evidence="5 9" id="KW-0067">ATP-binding</keyword>
<dbReference type="EC" id="6.1.1.21" evidence="9"/>
<protein>
    <recommendedName>
        <fullName evidence="9">Histidine--tRNA ligase</fullName>
        <ecNumber evidence="9">6.1.1.21</ecNumber>
    </recommendedName>
    <alternativeName>
        <fullName evidence="9">Histidyl-tRNA synthetase</fullName>
        <shortName evidence="9">HisRS</shortName>
    </alternativeName>
</protein>
<dbReference type="CDD" id="cd00773">
    <property type="entry name" value="HisRS-like_core"/>
    <property type="match status" value="1"/>
</dbReference>
<dbReference type="InterPro" id="IPR036621">
    <property type="entry name" value="Anticodon-bd_dom_sf"/>
</dbReference>
<keyword evidence="4 9" id="KW-0547">Nucleotide-binding</keyword>
<evidence type="ECO:0000256" key="4">
    <source>
        <dbReference type="ARBA" id="ARBA00022741"/>
    </source>
</evidence>
<evidence type="ECO:0000256" key="6">
    <source>
        <dbReference type="ARBA" id="ARBA00022917"/>
    </source>
</evidence>
<dbReference type="GO" id="GO:0006427">
    <property type="term" value="P:histidyl-tRNA aminoacylation"/>
    <property type="evidence" value="ECO:0007669"/>
    <property type="project" value="UniProtKB-UniRule"/>
</dbReference>
<dbReference type="InterPro" id="IPR045864">
    <property type="entry name" value="aa-tRNA-synth_II/BPL/LPL"/>
</dbReference>